<dbReference type="OrthoDB" id="240747at2"/>
<protein>
    <submittedName>
        <fullName evidence="3">Uncharacterized protein</fullName>
    </submittedName>
</protein>
<evidence type="ECO:0000256" key="2">
    <source>
        <dbReference type="SAM" id="SignalP"/>
    </source>
</evidence>
<name>A0A517NNQ8_9BACT</name>
<sequence precursor="true">MVMVIDINEQQSVCRPLPRCCKRLLLGCAVWALSLAFSCHVGYADTQAEPDDASSATPPAAGGANGAPVASAPANTSTPENGAAPGDGVSPSGSSDASDAAEEFVVVQPWDFDPYRVLVWVVSDDPSINAQSIEKPVRSYLDRHYSAIWRLTVADAPVAVASMAARGMEHLTFDSIAASDPVIALKRDHKDAVRIRSSADLKQYVQSIHATRGLIESVKRRGTDVGNETLDGAVQKFSATDGDAIAVQAMWAEVGTEALLLTRGQAMTLENPDAKLIDLPVANLVSTSVDEYDKIFVVSIDGTTTPGKVNVVEFSTLMRYFGKPVREDFLAKSDVAAAIGRGLSVAFSPELRIDDAGLKGARGLLRAGGLILDDESPARVGPGQVLLPMVRKNDRNGRPIMIGPLDWAFLLSTQFKGKIGSIENDKVLLEQGSRDGAATGVVLVVQGKDKAGKPVESRIRIDKVDKESATCLLISGPVPVPGDPFEEDLSVNVRMEFYSGRAGGLQGRQNDRTFRRALLIEPRGSETLVRLHAKGDPDFPLIGYELYEKELYSTKMTFVGRTDWNGRLNVTVTKDPLRLLYVKNGGAVLARLPIVPGYDSHAVADLTGDDMRLQAEAYVNGVANAIVDLVAIRKLLGARIRNRLRKGQLDEAKELLVALRDQPTKDILSGDLEKKQAYFLKEIGSRNANARRKVDNMFSSTREMLDTQITQRDIREIEEDFIRAQSNGGKLPDDPIDPDAVDSSVNEVPVEEPKKK</sequence>
<dbReference type="Proteomes" id="UP000319817">
    <property type="component" value="Chromosome"/>
</dbReference>
<keyword evidence="2" id="KW-0732">Signal</keyword>
<feature type="compositionally biased region" description="Low complexity" evidence="1">
    <location>
        <begin position="53"/>
        <end position="74"/>
    </location>
</feature>
<dbReference type="EMBL" id="CP036526">
    <property type="protein sequence ID" value="QDT08733.1"/>
    <property type="molecule type" value="Genomic_DNA"/>
</dbReference>
<feature type="region of interest" description="Disordered" evidence="1">
    <location>
        <begin position="48"/>
        <end position="97"/>
    </location>
</feature>
<accession>A0A517NNQ8</accession>
<evidence type="ECO:0000256" key="1">
    <source>
        <dbReference type="SAM" id="MobiDB-lite"/>
    </source>
</evidence>
<dbReference type="AlphaFoldDB" id="A0A517NNQ8"/>
<feature type="compositionally biased region" description="Low complexity" evidence="1">
    <location>
        <begin position="82"/>
        <end position="97"/>
    </location>
</feature>
<evidence type="ECO:0000313" key="4">
    <source>
        <dbReference type="Proteomes" id="UP000319817"/>
    </source>
</evidence>
<dbReference type="RefSeq" id="WP_145416225.1">
    <property type="nucleotide sequence ID" value="NZ_CP036526.1"/>
</dbReference>
<reference evidence="3 4" key="1">
    <citation type="submission" date="2019-02" db="EMBL/GenBank/DDBJ databases">
        <title>Deep-cultivation of Planctomycetes and their phenomic and genomic characterization uncovers novel biology.</title>
        <authorList>
            <person name="Wiegand S."/>
            <person name="Jogler M."/>
            <person name="Boedeker C."/>
            <person name="Pinto D."/>
            <person name="Vollmers J."/>
            <person name="Rivas-Marin E."/>
            <person name="Kohn T."/>
            <person name="Peeters S.H."/>
            <person name="Heuer A."/>
            <person name="Rast P."/>
            <person name="Oberbeckmann S."/>
            <person name="Bunk B."/>
            <person name="Jeske O."/>
            <person name="Meyerdierks A."/>
            <person name="Storesund J.E."/>
            <person name="Kallscheuer N."/>
            <person name="Luecker S."/>
            <person name="Lage O.M."/>
            <person name="Pohl T."/>
            <person name="Merkel B.J."/>
            <person name="Hornburger P."/>
            <person name="Mueller R.-W."/>
            <person name="Bruemmer F."/>
            <person name="Labrenz M."/>
            <person name="Spormann A.M."/>
            <person name="Op den Camp H."/>
            <person name="Overmann J."/>
            <person name="Amann R."/>
            <person name="Jetten M.S.M."/>
            <person name="Mascher T."/>
            <person name="Medema M.H."/>
            <person name="Devos D.P."/>
            <person name="Kaster A.-K."/>
            <person name="Ovreas L."/>
            <person name="Rohde M."/>
            <person name="Galperin M.Y."/>
            <person name="Jogler C."/>
        </authorList>
    </citation>
    <scope>NUCLEOTIDE SEQUENCE [LARGE SCALE GENOMIC DNA]</scope>
    <source>
        <strain evidence="3 4">K23_9</strain>
    </source>
</reference>
<organism evidence="3 4">
    <name type="scientific">Stieleria marina</name>
    <dbReference type="NCBI Taxonomy" id="1930275"/>
    <lineage>
        <taxon>Bacteria</taxon>
        <taxon>Pseudomonadati</taxon>
        <taxon>Planctomycetota</taxon>
        <taxon>Planctomycetia</taxon>
        <taxon>Pirellulales</taxon>
        <taxon>Pirellulaceae</taxon>
        <taxon>Stieleria</taxon>
    </lineage>
</organism>
<evidence type="ECO:0000313" key="3">
    <source>
        <dbReference type="EMBL" id="QDT08733.1"/>
    </source>
</evidence>
<feature type="signal peptide" evidence="2">
    <location>
        <begin position="1"/>
        <end position="43"/>
    </location>
</feature>
<gene>
    <name evidence="3" type="ORF">K239x_06750</name>
</gene>
<keyword evidence="4" id="KW-1185">Reference proteome</keyword>
<feature type="region of interest" description="Disordered" evidence="1">
    <location>
        <begin position="723"/>
        <end position="756"/>
    </location>
</feature>
<feature type="chain" id="PRO_5021851213" evidence="2">
    <location>
        <begin position="44"/>
        <end position="756"/>
    </location>
</feature>
<proteinExistence type="predicted"/>